<protein>
    <submittedName>
        <fullName evidence="1">Uncharacterized protein</fullName>
    </submittedName>
</protein>
<comment type="caution">
    <text evidence="1">The sequence shown here is derived from an EMBL/GenBank/DDBJ whole genome shotgun (WGS) entry which is preliminary data.</text>
</comment>
<evidence type="ECO:0000313" key="1">
    <source>
        <dbReference type="EMBL" id="RQG95630.1"/>
    </source>
</evidence>
<sequence>MPVVSGFQLFHSQKDKQYIDDHRHLVGTCPSIITCALNATAKYLERCFDVTDHDLKFLREVCHTTDGEYNIAVNENSKLLNQARSTDGNTFLPAVESDYHPVKAYYECWRFALGMRKYE</sequence>
<dbReference type="EMBL" id="REFZ01000032">
    <property type="protein sequence ID" value="RQG95630.1"/>
    <property type="molecule type" value="Genomic_DNA"/>
</dbReference>
<organism evidence="1 2">
    <name type="scientific">Natrarchaeobius chitinivorans</name>
    <dbReference type="NCBI Taxonomy" id="1679083"/>
    <lineage>
        <taxon>Archaea</taxon>
        <taxon>Methanobacteriati</taxon>
        <taxon>Methanobacteriota</taxon>
        <taxon>Stenosarchaea group</taxon>
        <taxon>Halobacteria</taxon>
        <taxon>Halobacteriales</taxon>
        <taxon>Natrialbaceae</taxon>
        <taxon>Natrarchaeobius</taxon>
    </lineage>
</organism>
<keyword evidence="2" id="KW-1185">Reference proteome</keyword>
<gene>
    <name evidence="1" type="ORF">EA472_21555</name>
</gene>
<reference evidence="1 2" key="1">
    <citation type="submission" date="2018-10" db="EMBL/GenBank/DDBJ databases">
        <title>Natrarchaeobius chitinivorans gen. nov., sp. nov., and Natrarchaeobius haloalkaliphilus sp. nov., alkaliphilic, chitin-utilizing haloarchaea from hypersaline alkaline lakes.</title>
        <authorList>
            <person name="Sorokin D.Y."/>
            <person name="Elcheninov A.G."/>
            <person name="Kostrikina N.A."/>
            <person name="Bale N.J."/>
            <person name="Sinninghe Damste J.S."/>
            <person name="Khijniak T.V."/>
            <person name="Kublanov I.V."/>
            <person name="Toshchakov S.V."/>
        </authorList>
    </citation>
    <scope>NUCLEOTIDE SEQUENCE [LARGE SCALE GENOMIC DNA]</scope>
    <source>
        <strain evidence="1 2">AArcht7</strain>
    </source>
</reference>
<evidence type="ECO:0000313" key="2">
    <source>
        <dbReference type="Proteomes" id="UP000281431"/>
    </source>
</evidence>
<proteinExistence type="predicted"/>
<accession>A0A3N6MFU4</accession>
<dbReference type="AlphaFoldDB" id="A0A3N6MFU4"/>
<dbReference type="Proteomes" id="UP000281431">
    <property type="component" value="Unassembled WGS sequence"/>
</dbReference>
<name>A0A3N6MFU4_NATCH</name>